<gene>
    <name evidence="1" type="ORF">AOZ06_19765</name>
</gene>
<evidence type="ECO:0000313" key="1">
    <source>
        <dbReference type="EMBL" id="ALG08850.1"/>
    </source>
</evidence>
<proteinExistence type="predicted"/>
<dbReference type="AlphaFoldDB" id="A0A0N9I2Z2"/>
<accession>A0A0N9I2Z2</accession>
<dbReference type="Proteomes" id="UP000063699">
    <property type="component" value="Chromosome"/>
</dbReference>
<dbReference type="EMBL" id="CP012752">
    <property type="protein sequence ID" value="ALG08850.1"/>
    <property type="molecule type" value="Genomic_DNA"/>
</dbReference>
<dbReference type="KEGG" id="kphy:AOZ06_19765"/>
<protein>
    <submittedName>
        <fullName evidence="1">Uncharacterized protein</fullName>
    </submittedName>
</protein>
<evidence type="ECO:0000313" key="2">
    <source>
        <dbReference type="Proteomes" id="UP000063699"/>
    </source>
</evidence>
<dbReference type="RefSeq" id="WP_054290756.1">
    <property type="nucleotide sequence ID" value="NZ_CP012752.1"/>
</dbReference>
<sequence>MRLASHDENTLTQPVRDYLTRLVRRHAYAALTAAGIGWAAWTHPGITVPAALALSAYAIIASPRCEAGR</sequence>
<name>A0A0N9I2Z2_9PSEU</name>
<organism evidence="1 2">
    <name type="scientific">Kibdelosporangium phytohabitans</name>
    <dbReference type="NCBI Taxonomy" id="860235"/>
    <lineage>
        <taxon>Bacteria</taxon>
        <taxon>Bacillati</taxon>
        <taxon>Actinomycetota</taxon>
        <taxon>Actinomycetes</taxon>
        <taxon>Pseudonocardiales</taxon>
        <taxon>Pseudonocardiaceae</taxon>
        <taxon>Kibdelosporangium</taxon>
    </lineage>
</organism>
<keyword evidence="2" id="KW-1185">Reference proteome</keyword>
<reference evidence="1 2" key="1">
    <citation type="submission" date="2015-07" db="EMBL/GenBank/DDBJ databases">
        <title>Genome sequencing of Kibdelosporangium phytohabitans.</title>
        <authorList>
            <person name="Qin S."/>
            <person name="Xing K."/>
        </authorList>
    </citation>
    <scope>NUCLEOTIDE SEQUENCE [LARGE SCALE GENOMIC DNA]</scope>
    <source>
        <strain evidence="1 2">KLBMP1111</strain>
    </source>
</reference>